<dbReference type="Gene3D" id="3.30.40.10">
    <property type="entry name" value="Zinc/RING finger domain, C3HC4 (zinc finger)"/>
    <property type="match status" value="1"/>
</dbReference>
<comment type="caution">
    <text evidence="1">The sequence shown here is derived from an EMBL/GenBank/DDBJ whole genome shotgun (WGS) entry which is preliminary data.</text>
</comment>
<dbReference type="EMBL" id="BLXT01007037">
    <property type="protein sequence ID" value="GFO36039.1"/>
    <property type="molecule type" value="Genomic_DNA"/>
</dbReference>
<dbReference type="AlphaFoldDB" id="A0AAV4CVX4"/>
<dbReference type="Proteomes" id="UP000735302">
    <property type="component" value="Unassembled WGS sequence"/>
</dbReference>
<protein>
    <submittedName>
        <fullName evidence="1">E3 ubiquitin-protein ligase mib2</fullName>
    </submittedName>
</protein>
<accession>A0AAV4CVX4</accession>
<evidence type="ECO:0000313" key="1">
    <source>
        <dbReference type="EMBL" id="GFO36039.1"/>
    </source>
</evidence>
<name>A0AAV4CVX4_9GAST</name>
<evidence type="ECO:0000313" key="2">
    <source>
        <dbReference type="Proteomes" id="UP000735302"/>
    </source>
</evidence>
<sequence length="160" mass="18180">MLLRFFFKRKNFSNPLIASLFSFNTQHSVLGQNQEQASKPSTATLDDCCAKSPLVIFHPCNHRVVCKECSIKLRKCIECKAFINMKKTADGRLIRLKEHNQSEEAVVKKRHEEIEDKLISLICKDGDLSRLFQCGPTTCGQCADSLPNYPTYQQPLQICA</sequence>
<proteinExistence type="predicted"/>
<dbReference type="InterPro" id="IPR013083">
    <property type="entry name" value="Znf_RING/FYVE/PHD"/>
</dbReference>
<gene>
    <name evidence="1" type="ORF">PoB_006254400</name>
</gene>
<keyword evidence="2" id="KW-1185">Reference proteome</keyword>
<organism evidence="1 2">
    <name type="scientific">Plakobranchus ocellatus</name>
    <dbReference type="NCBI Taxonomy" id="259542"/>
    <lineage>
        <taxon>Eukaryota</taxon>
        <taxon>Metazoa</taxon>
        <taxon>Spiralia</taxon>
        <taxon>Lophotrochozoa</taxon>
        <taxon>Mollusca</taxon>
        <taxon>Gastropoda</taxon>
        <taxon>Heterobranchia</taxon>
        <taxon>Euthyneura</taxon>
        <taxon>Panpulmonata</taxon>
        <taxon>Sacoglossa</taxon>
        <taxon>Placobranchoidea</taxon>
        <taxon>Plakobranchidae</taxon>
        <taxon>Plakobranchus</taxon>
    </lineage>
</organism>
<reference evidence="1 2" key="1">
    <citation type="journal article" date="2021" name="Elife">
        <title>Chloroplast acquisition without the gene transfer in kleptoplastic sea slugs, Plakobranchus ocellatus.</title>
        <authorList>
            <person name="Maeda T."/>
            <person name="Takahashi S."/>
            <person name="Yoshida T."/>
            <person name="Shimamura S."/>
            <person name="Takaki Y."/>
            <person name="Nagai Y."/>
            <person name="Toyoda A."/>
            <person name="Suzuki Y."/>
            <person name="Arimoto A."/>
            <person name="Ishii H."/>
            <person name="Satoh N."/>
            <person name="Nishiyama T."/>
            <person name="Hasebe M."/>
            <person name="Maruyama T."/>
            <person name="Minagawa J."/>
            <person name="Obokata J."/>
            <person name="Shigenobu S."/>
        </authorList>
    </citation>
    <scope>NUCLEOTIDE SEQUENCE [LARGE SCALE GENOMIC DNA]</scope>
</reference>